<keyword evidence="1" id="KW-0472">Membrane</keyword>
<organism evidence="2 3">
    <name type="scientific">Cardiocondyla obscurior</name>
    <dbReference type="NCBI Taxonomy" id="286306"/>
    <lineage>
        <taxon>Eukaryota</taxon>
        <taxon>Metazoa</taxon>
        <taxon>Ecdysozoa</taxon>
        <taxon>Arthropoda</taxon>
        <taxon>Hexapoda</taxon>
        <taxon>Insecta</taxon>
        <taxon>Pterygota</taxon>
        <taxon>Neoptera</taxon>
        <taxon>Endopterygota</taxon>
        <taxon>Hymenoptera</taxon>
        <taxon>Apocrita</taxon>
        <taxon>Aculeata</taxon>
        <taxon>Formicoidea</taxon>
        <taxon>Formicidae</taxon>
        <taxon>Myrmicinae</taxon>
        <taxon>Cardiocondyla</taxon>
    </lineage>
</organism>
<gene>
    <name evidence="2" type="ORF">PUN28_010594</name>
</gene>
<dbReference type="AlphaFoldDB" id="A0AAW2FL60"/>
<protein>
    <submittedName>
        <fullName evidence="2">Uncharacterized protein</fullName>
    </submittedName>
</protein>
<keyword evidence="1" id="KW-0812">Transmembrane</keyword>
<dbReference type="Proteomes" id="UP001430953">
    <property type="component" value="Unassembled WGS sequence"/>
</dbReference>
<evidence type="ECO:0000313" key="3">
    <source>
        <dbReference type="Proteomes" id="UP001430953"/>
    </source>
</evidence>
<feature type="transmembrane region" description="Helical" evidence="1">
    <location>
        <begin position="110"/>
        <end position="131"/>
    </location>
</feature>
<sequence length="178" mass="21023">MCFSHLHLTKFSCYSKNNPGENVITFSPSLSYFHSQLSQLMEHRRFLIENPHEFAIATFYEHSYRSLRIPVQRREEILSLHFQSTLAHGTYGLKYSYAKNDVKVYDTSEIFVTATFFFFSLSLSLFCFIFYGLKHLSCTNLPVHKYRFKIFILHLSSTCIYLKYYTTFLLICTLTGHK</sequence>
<feature type="transmembrane region" description="Helical" evidence="1">
    <location>
        <begin position="151"/>
        <end position="174"/>
    </location>
</feature>
<name>A0AAW2FL60_9HYME</name>
<evidence type="ECO:0000256" key="1">
    <source>
        <dbReference type="SAM" id="Phobius"/>
    </source>
</evidence>
<proteinExistence type="predicted"/>
<evidence type="ECO:0000313" key="2">
    <source>
        <dbReference type="EMBL" id="KAL0115111.1"/>
    </source>
</evidence>
<keyword evidence="1" id="KW-1133">Transmembrane helix</keyword>
<comment type="caution">
    <text evidence="2">The sequence shown here is derived from an EMBL/GenBank/DDBJ whole genome shotgun (WGS) entry which is preliminary data.</text>
</comment>
<dbReference type="EMBL" id="JADYXP020000010">
    <property type="protein sequence ID" value="KAL0115111.1"/>
    <property type="molecule type" value="Genomic_DNA"/>
</dbReference>
<reference evidence="2 3" key="1">
    <citation type="submission" date="2023-03" db="EMBL/GenBank/DDBJ databases">
        <title>High recombination rates correlate with genetic variation in Cardiocondyla obscurior ants.</title>
        <authorList>
            <person name="Errbii M."/>
        </authorList>
    </citation>
    <scope>NUCLEOTIDE SEQUENCE [LARGE SCALE GENOMIC DNA]</scope>
    <source>
        <strain evidence="2">Alpha-2009</strain>
        <tissue evidence="2">Whole body</tissue>
    </source>
</reference>
<accession>A0AAW2FL60</accession>
<keyword evidence="3" id="KW-1185">Reference proteome</keyword>